<gene>
    <name evidence="1" type="ORF">PRUB_a0503</name>
</gene>
<protein>
    <submittedName>
        <fullName evidence="1">Uncharacterized protein</fullName>
    </submittedName>
</protein>
<evidence type="ECO:0000313" key="1">
    <source>
        <dbReference type="EMBL" id="KAF7786059.1"/>
    </source>
</evidence>
<organism evidence="1 2">
    <name type="scientific">Pseudoalteromonas rubra</name>
    <dbReference type="NCBI Taxonomy" id="43658"/>
    <lineage>
        <taxon>Bacteria</taxon>
        <taxon>Pseudomonadati</taxon>
        <taxon>Pseudomonadota</taxon>
        <taxon>Gammaproteobacteria</taxon>
        <taxon>Alteromonadales</taxon>
        <taxon>Pseudoalteromonadaceae</taxon>
        <taxon>Pseudoalteromonas</taxon>
    </lineage>
</organism>
<accession>A0A8T0C5U5</accession>
<name>A0A8T0C5U5_9GAMM</name>
<dbReference type="AlphaFoldDB" id="A0A8T0C5U5"/>
<comment type="caution">
    <text evidence="1">The sequence shown here is derived from an EMBL/GenBank/DDBJ whole genome shotgun (WGS) entry which is preliminary data.</text>
</comment>
<proteinExistence type="predicted"/>
<dbReference type="EMBL" id="AHCD03000035">
    <property type="protein sequence ID" value="KAF7786059.1"/>
    <property type="molecule type" value="Genomic_DNA"/>
</dbReference>
<reference evidence="1 2" key="1">
    <citation type="journal article" date="2012" name="J. Bacteriol.">
        <title>Genome sequence of the cycloprodigiosin-producing bacterial strain Pseudoalteromonas rubra ATCC 29570(T).</title>
        <authorList>
            <person name="Xie B.B."/>
            <person name="Shu Y.L."/>
            <person name="Qin Q.L."/>
            <person name="Rong J.C."/>
            <person name="Zhang X.Y."/>
            <person name="Chen X.L."/>
            <person name="Zhou B.C."/>
            <person name="Zhang Y.Z."/>
        </authorList>
    </citation>
    <scope>NUCLEOTIDE SEQUENCE [LARGE SCALE GENOMIC DNA]</scope>
    <source>
        <strain evidence="1 2">DSM 6842</strain>
    </source>
</reference>
<sequence length="71" mass="7847">MGVCEHRGKNWLFKLQTSYGDECFIMNESTYKELNLKSPVDKPMLDGTDVGSSFIVSTTDVSGIKVVISAK</sequence>
<evidence type="ECO:0000313" key="2">
    <source>
        <dbReference type="Proteomes" id="UP000016480"/>
    </source>
</evidence>
<dbReference type="Proteomes" id="UP000016480">
    <property type="component" value="Unassembled WGS sequence"/>
</dbReference>